<dbReference type="AlphaFoldDB" id="K2G9A5"/>
<comment type="caution">
    <text evidence="1">The sequence shown here is derived from an EMBL/GenBank/DDBJ whole genome shotgun (WGS) entry which is preliminary data.</text>
</comment>
<name>K2G9A5_9BACT</name>
<evidence type="ECO:0000313" key="1">
    <source>
        <dbReference type="EMBL" id="EKE26734.1"/>
    </source>
</evidence>
<protein>
    <recommendedName>
        <fullName evidence="2">HEPN domain-containing protein</fullName>
    </recommendedName>
</protein>
<gene>
    <name evidence="1" type="ORF">ACD_4C00173G0001</name>
</gene>
<evidence type="ECO:0008006" key="2">
    <source>
        <dbReference type="Google" id="ProtNLM"/>
    </source>
</evidence>
<organism evidence="1">
    <name type="scientific">uncultured bacterium</name>
    <name type="common">gcode 4</name>
    <dbReference type="NCBI Taxonomy" id="1234023"/>
    <lineage>
        <taxon>Bacteria</taxon>
        <taxon>environmental samples</taxon>
    </lineage>
</organism>
<feature type="non-terminal residue" evidence="1">
    <location>
        <position position="39"/>
    </location>
</feature>
<sequence>MQTMDFLKLMNKKEHIKYWINSAKHDLKTAENLFKNKKY</sequence>
<accession>K2G9A5</accession>
<reference evidence="1" key="1">
    <citation type="journal article" date="2012" name="Science">
        <title>Fermentation, hydrogen, and sulfur metabolism in multiple uncultivated bacterial phyla.</title>
        <authorList>
            <person name="Wrighton K.C."/>
            <person name="Thomas B.C."/>
            <person name="Sharon I."/>
            <person name="Miller C.S."/>
            <person name="Castelle C.J."/>
            <person name="VerBerkmoes N.C."/>
            <person name="Wilkins M.J."/>
            <person name="Hettich R.L."/>
            <person name="Lipton M.S."/>
            <person name="Williams K.H."/>
            <person name="Long P.E."/>
            <person name="Banfield J.F."/>
        </authorList>
    </citation>
    <scope>NUCLEOTIDE SEQUENCE [LARGE SCALE GENOMIC DNA]</scope>
</reference>
<proteinExistence type="predicted"/>
<dbReference type="EMBL" id="AMFJ01000689">
    <property type="protein sequence ID" value="EKE26734.1"/>
    <property type="molecule type" value="Genomic_DNA"/>
</dbReference>